<evidence type="ECO:0000256" key="1">
    <source>
        <dbReference type="ARBA" id="ARBA00007381"/>
    </source>
</evidence>
<dbReference type="CDD" id="cd24029">
    <property type="entry name" value="ASKHA_NBD_HSP70_DnaK_HscA_HscC"/>
    <property type="match status" value="1"/>
</dbReference>
<dbReference type="Pfam" id="PF00012">
    <property type="entry name" value="HSP70"/>
    <property type="match status" value="1"/>
</dbReference>
<keyword evidence="7" id="KW-1185">Reference proteome</keyword>
<evidence type="ECO:0000256" key="3">
    <source>
        <dbReference type="ARBA" id="ARBA00022840"/>
    </source>
</evidence>
<dbReference type="SUPFAM" id="SSF53067">
    <property type="entry name" value="Actin-like ATPase domain"/>
    <property type="match status" value="2"/>
</dbReference>
<dbReference type="Gene3D" id="3.90.640.10">
    <property type="entry name" value="Actin, Chain A, domain 4"/>
    <property type="match status" value="1"/>
</dbReference>
<evidence type="ECO:0000313" key="7">
    <source>
        <dbReference type="Proteomes" id="UP000664144"/>
    </source>
</evidence>
<gene>
    <name evidence="6" type="ORF">J0X19_23110</name>
</gene>
<evidence type="ECO:0000313" key="6">
    <source>
        <dbReference type="EMBL" id="MBO0360868.1"/>
    </source>
</evidence>
<dbReference type="AlphaFoldDB" id="A0A939JFC3"/>
<dbReference type="Gene3D" id="2.60.34.10">
    <property type="entry name" value="Substrate Binding Domain Of DNAk, Chain A, domain 1"/>
    <property type="match status" value="1"/>
</dbReference>
<comment type="similarity">
    <text evidence="1">Belongs to the heat shock protein 70 family.</text>
</comment>
<dbReference type="GO" id="GO:0140662">
    <property type="term" value="F:ATP-dependent protein folding chaperone"/>
    <property type="evidence" value="ECO:0007669"/>
    <property type="project" value="InterPro"/>
</dbReference>
<keyword evidence="3" id="KW-0067">ATP-binding</keyword>
<dbReference type="GO" id="GO:0005524">
    <property type="term" value="F:ATP binding"/>
    <property type="evidence" value="ECO:0007669"/>
    <property type="project" value="UniProtKB-KW"/>
</dbReference>
<dbReference type="EMBL" id="JAFLQZ010000025">
    <property type="protein sequence ID" value="MBO0360868.1"/>
    <property type="molecule type" value="Genomic_DNA"/>
</dbReference>
<accession>A0A939JFC3</accession>
<protein>
    <submittedName>
        <fullName evidence="6">Hsp70 family protein</fullName>
    </submittedName>
</protein>
<organism evidence="6 7">
    <name type="scientific">Hymenobacter telluris</name>
    <dbReference type="NCBI Taxonomy" id="2816474"/>
    <lineage>
        <taxon>Bacteria</taxon>
        <taxon>Pseudomonadati</taxon>
        <taxon>Bacteroidota</taxon>
        <taxon>Cytophagia</taxon>
        <taxon>Cytophagales</taxon>
        <taxon>Hymenobacteraceae</taxon>
        <taxon>Hymenobacter</taxon>
    </lineage>
</organism>
<dbReference type="PANTHER" id="PTHR19375">
    <property type="entry name" value="HEAT SHOCK PROTEIN 70KDA"/>
    <property type="match status" value="1"/>
</dbReference>
<dbReference type="InterPro" id="IPR013126">
    <property type="entry name" value="Hsp_70_fam"/>
</dbReference>
<dbReference type="Proteomes" id="UP000664144">
    <property type="component" value="Unassembled WGS sequence"/>
</dbReference>
<dbReference type="PRINTS" id="PR00301">
    <property type="entry name" value="HEATSHOCK70"/>
</dbReference>
<dbReference type="RefSeq" id="WP_206986779.1">
    <property type="nucleotide sequence ID" value="NZ_JAFLQZ010000025.1"/>
</dbReference>
<keyword evidence="5" id="KW-0175">Coiled coil</keyword>
<keyword evidence="2" id="KW-0547">Nucleotide-binding</keyword>
<proteinExistence type="inferred from homology"/>
<dbReference type="InterPro" id="IPR018181">
    <property type="entry name" value="Heat_shock_70_CS"/>
</dbReference>
<name>A0A939JFC3_9BACT</name>
<dbReference type="InterPro" id="IPR043129">
    <property type="entry name" value="ATPase_NBD"/>
</dbReference>
<reference evidence="6" key="1">
    <citation type="submission" date="2021-03" db="EMBL/GenBank/DDBJ databases">
        <authorList>
            <person name="Kim M.K."/>
        </authorList>
    </citation>
    <scope>NUCLEOTIDE SEQUENCE</scope>
    <source>
        <strain evidence="6">BT186</strain>
    </source>
</reference>
<evidence type="ECO:0000256" key="2">
    <source>
        <dbReference type="ARBA" id="ARBA00022741"/>
    </source>
</evidence>
<evidence type="ECO:0000256" key="5">
    <source>
        <dbReference type="SAM" id="Coils"/>
    </source>
</evidence>
<keyword evidence="4" id="KW-0143">Chaperone</keyword>
<dbReference type="Gene3D" id="3.30.420.40">
    <property type="match status" value="2"/>
</dbReference>
<dbReference type="InterPro" id="IPR029047">
    <property type="entry name" value="HSP70_peptide-bd_sf"/>
</dbReference>
<evidence type="ECO:0000256" key="4">
    <source>
        <dbReference type="ARBA" id="ARBA00023186"/>
    </source>
</evidence>
<dbReference type="FunFam" id="3.90.640.10:FF:000003">
    <property type="entry name" value="Molecular chaperone DnaK"/>
    <property type="match status" value="1"/>
</dbReference>
<comment type="caution">
    <text evidence="6">The sequence shown here is derived from an EMBL/GenBank/DDBJ whole genome shotgun (WGS) entry which is preliminary data.</text>
</comment>
<sequence>MDININYGIDLGTTNSALARFIKGEVQIFNNPSDYGRSTLPSVVGFKKDKIIVGTKAKEIMERDPRSVVGAFKRRMGTSESYKIKATGQSMTPVDLSAMVLKELKTFLPVGETLSAAVITIPASFDTLQSNATKEAGRLAGLEQVVLLQEPIAASLAYANMKKERELPDGQWLVYDFGGGTFDVALVRIHQGEMRVLDHEGDNFLGGTDFDRLIVEQILIPKLNAQFNFTDLEDQLKSEKGRFNAQYHVMLRRAEEAKIQLSTKTSAEVVVDGMTDDDDNEIDVELVVTRSEFNELIKPAVDSTVSMVKTILTRNSFQASDLLFTLMVGGTTYIPFVRQRVEESLGTPVNCDIDPTTAVAVGAAYYASGKRREKPQPEANAQGASRLSIKTTYQKTSREPDELFSARITGDVTGLSYRITRGDGGFDTGIKALSERINEDLPLVADTYNMFRLAIYDAQNNLVANDAEEIAINSGFSISGQPLPEDICLEVDDEDHPGNTRLLCVFQRMTPLPARRTLSFPLNKTIIKGADGEGILINVLEGPQTSLAEANKLIGHMGILSSNLRRDVQRGSEIEITLEMTESRDLAITAYLTMIDQEFKQVFTPKVRATSVALVQREAKYLNQKIGSEIEAAEEREDYETAGVLKKLRKEAGDLGTEAGELTGDDVTDKKYQLEDRKRRLAQQLHDATRERRIAEIRAEYQEEKELCHSLVEEHGNDQERKYLRDVEMQEPALLGSDNATRIQELTDRLLSIRIGILWRLPAYLTRLFSNLEQQSTRMNNQDQAAILIQGGRKYIQAQDWGQLRSVNQELMNLLPREIQQTVSKKIGF</sequence>
<feature type="coiled-coil region" evidence="5">
    <location>
        <begin position="671"/>
        <end position="714"/>
    </location>
</feature>
<dbReference type="PROSITE" id="PS00297">
    <property type="entry name" value="HSP70_1"/>
    <property type="match status" value="1"/>
</dbReference>